<evidence type="ECO:0000256" key="6">
    <source>
        <dbReference type="ARBA" id="ARBA00022840"/>
    </source>
</evidence>
<comment type="catalytic activity">
    <reaction evidence="8">
        <text>L-seryl-[protein] + ATP = O-phospho-L-seryl-[protein] + ADP + H(+)</text>
        <dbReference type="Rhea" id="RHEA:17989"/>
        <dbReference type="Rhea" id="RHEA-COMP:9863"/>
        <dbReference type="Rhea" id="RHEA-COMP:11604"/>
        <dbReference type="ChEBI" id="CHEBI:15378"/>
        <dbReference type="ChEBI" id="CHEBI:29999"/>
        <dbReference type="ChEBI" id="CHEBI:30616"/>
        <dbReference type="ChEBI" id="CHEBI:83421"/>
        <dbReference type="ChEBI" id="CHEBI:456216"/>
        <dbReference type="EC" id="2.7.11.1"/>
    </reaction>
</comment>
<reference evidence="14" key="1">
    <citation type="submission" date="2021-01" db="EMBL/GenBank/DDBJ databases">
        <authorList>
            <person name="Corre E."/>
            <person name="Pelletier E."/>
            <person name="Niang G."/>
            <person name="Scheremetjew M."/>
            <person name="Finn R."/>
            <person name="Kale V."/>
            <person name="Holt S."/>
            <person name="Cochrane G."/>
            <person name="Meng A."/>
            <person name="Brown T."/>
            <person name="Cohen L."/>
        </authorList>
    </citation>
    <scope>NUCLEOTIDE SEQUENCE</scope>
    <source>
        <strain evidence="14">CCMP 769</strain>
    </source>
</reference>
<dbReference type="EC" id="2.7.11.1" evidence="1"/>
<dbReference type="InterPro" id="IPR017441">
    <property type="entry name" value="Protein_kinase_ATP_BS"/>
</dbReference>
<evidence type="ECO:0000256" key="10">
    <source>
        <dbReference type="RuleBase" id="RU000304"/>
    </source>
</evidence>
<dbReference type="EMBL" id="HBHW01040447">
    <property type="protein sequence ID" value="CAE0063049.1"/>
    <property type="molecule type" value="Transcribed_RNA"/>
</dbReference>
<dbReference type="Gene3D" id="3.30.200.20">
    <property type="entry name" value="Phosphorylase Kinase, domain 1"/>
    <property type="match status" value="1"/>
</dbReference>
<comment type="similarity">
    <text evidence="10">Belongs to the protein kinase superfamily.</text>
</comment>
<feature type="compositionally biased region" description="Basic residues" evidence="11">
    <location>
        <begin position="453"/>
        <end position="462"/>
    </location>
</feature>
<dbReference type="PROSITE" id="PS00107">
    <property type="entry name" value="PROTEIN_KINASE_ATP"/>
    <property type="match status" value="1"/>
</dbReference>
<evidence type="ECO:0000256" key="5">
    <source>
        <dbReference type="ARBA" id="ARBA00022777"/>
    </source>
</evidence>
<dbReference type="Pfam" id="PF00069">
    <property type="entry name" value="Pkinase"/>
    <property type="match status" value="1"/>
</dbReference>
<feature type="domain" description="Protein kinase" evidence="12">
    <location>
        <begin position="60"/>
        <end position="420"/>
    </location>
</feature>
<evidence type="ECO:0000256" key="9">
    <source>
        <dbReference type="PROSITE-ProRule" id="PRU10141"/>
    </source>
</evidence>
<feature type="region of interest" description="Disordered" evidence="11">
    <location>
        <begin position="1"/>
        <end position="48"/>
    </location>
</feature>
<evidence type="ECO:0000313" key="15">
    <source>
        <dbReference type="EMBL" id="CAE0063053.1"/>
    </source>
</evidence>
<evidence type="ECO:0000256" key="7">
    <source>
        <dbReference type="ARBA" id="ARBA00047899"/>
    </source>
</evidence>
<dbReference type="PANTHER" id="PTHR47634:SF9">
    <property type="entry name" value="PROTEIN KINASE DOMAIN-CONTAINING PROTEIN-RELATED"/>
    <property type="match status" value="1"/>
</dbReference>
<dbReference type="EMBL" id="HBHW01040451">
    <property type="protein sequence ID" value="CAE0063053.1"/>
    <property type="molecule type" value="Transcribed_RNA"/>
</dbReference>
<dbReference type="PANTHER" id="PTHR47634">
    <property type="entry name" value="PROTEIN KINASE DOMAIN-CONTAINING PROTEIN-RELATED"/>
    <property type="match status" value="1"/>
</dbReference>
<evidence type="ECO:0000313" key="13">
    <source>
        <dbReference type="EMBL" id="CAE0063049.1"/>
    </source>
</evidence>
<evidence type="ECO:0000256" key="11">
    <source>
        <dbReference type="SAM" id="MobiDB-lite"/>
    </source>
</evidence>
<evidence type="ECO:0000256" key="3">
    <source>
        <dbReference type="ARBA" id="ARBA00022679"/>
    </source>
</evidence>
<protein>
    <recommendedName>
        <fullName evidence="1">non-specific serine/threonine protein kinase</fullName>
        <ecNumber evidence="1">2.7.11.1</ecNumber>
    </recommendedName>
</protein>
<dbReference type="SUPFAM" id="SSF56112">
    <property type="entry name" value="Protein kinase-like (PK-like)"/>
    <property type="match status" value="1"/>
</dbReference>
<dbReference type="FunFam" id="1.10.510.10:FF:000275">
    <property type="entry name" value="SRSF protein kinase 2 isoform X3"/>
    <property type="match status" value="1"/>
</dbReference>
<keyword evidence="2 10" id="KW-0723">Serine/threonine-protein kinase</keyword>
<keyword evidence="6 9" id="KW-0067">ATP-binding</keyword>
<dbReference type="InterPro" id="IPR008271">
    <property type="entry name" value="Ser/Thr_kinase_AS"/>
</dbReference>
<evidence type="ECO:0000259" key="12">
    <source>
        <dbReference type="PROSITE" id="PS50011"/>
    </source>
</evidence>
<dbReference type="InterPro" id="IPR051334">
    <property type="entry name" value="SRPK"/>
</dbReference>
<evidence type="ECO:0000313" key="14">
    <source>
        <dbReference type="EMBL" id="CAE0063050.1"/>
    </source>
</evidence>
<keyword evidence="5" id="KW-0418">Kinase</keyword>
<feature type="compositionally biased region" description="Polar residues" evidence="11">
    <location>
        <begin position="1"/>
        <end position="16"/>
    </location>
</feature>
<keyword evidence="3" id="KW-0808">Transferase</keyword>
<keyword evidence="4 9" id="KW-0547">Nucleotide-binding</keyword>
<evidence type="ECO:0000256" key="2">
    <source>
        <dbReference type="ARBA" id="ARBA00022527"/>
    </source>
</evidence>
<dbReference type="Gene3D" id="1.10.510.10">
    <property type="entry name" value="Transferase(Phosphotransferase) domain 1"/>
    <property type="match status" value="1"/>
</dbReference>
<comment type="catalytic activity">
    <reaction evidence="7">
        <text>L-threonyl-[protein] + ATP = O-phospho-L-threonyl-[protein] + ADP + H(+)</text>
        <dbReference type="Rhea" id="RHEA:46608"/>
        <dbReference type="Rhea" id="RHEA-COMP:11060"/>
        <dbReference type="Rhea" id="RHEA-COMP:11605"/>
        <dbReference type="ChEBI" id="CHEBI:15378"/>
        <dbReference type="ChEBI" id="CHEBI:30013"/>
        <dbReference type="ChEBI" id="CHEBI:30616"/>
        <dbReference type="ChEBI" id="CHEBI:61977"/>
        <dbReference type="ChEBI" id="CHEBI:456216"/>
        <dbReference type="EC" id="2.7.11.1"/>
    </reaction>
</comment>
<dbReference type="PROSITE" id="PS00108">
    <property type="entry name" value="PROTEIN_KINASE_ST"/>
    <property type="match status" value="1"/>
</dbReference>
<dbReference type="GO" id="GO:0004674">
    <property type="term" value="F:protein serine/threonine kinase activity"/>
    <property type="evidence" value="ECO:0007669"/>
    <property type="project" value="UniProtKB-KW"/>
</dbReference>
<dbReference type="PROSITE" id="PS50011">
    <property type="entry name" value="PROTEIN_KINASE_DOM"/>
    <property type="match status" value="1"/>
</dbReference>
<dbReference type="GO" id="GO:0050684">
    <property type="term" value="P:regulation of mRNA processing"/>
    <property type="evidence" value="ECO:0007669"/>
    <property type="project" value="TreeGrafter"/>
</dbReference>
<feature type="binding site" evidence="9">
    <location>
        <position position="89"/>
    </location>
    <ligand>
        <name>ATP</name>
        <dbReference type="ChEBI" id="CHEBI:30616"/>
    </ligand>
</feature>
<evidence type="ECO:0000256" key="1">
    <source>
        <dbReference type="ARBA" id="ARBA00012513"/>
    </source>
</evidence>
<dbReference type="SMART" id="SM00220">
    <property type="entry name" value="S_TKc"/>
    <property type="match status" value="1"/>
</dbReference>
<evidence type="ECO:0000256" key="8">
    <source>
        <dbReference type="ARBA" id="ARBA00048679"/>
    </source>
</evidence>
<dbReference type="AlphaFoldDB" id="A0A7S3A843"/>
<dbReference type="EMBL" id="HBHW01040448">
    <property type="protein sequence ID" value="CAE0063050.1"/>
    <property type="molecule type" value="Transcribed_RNA"/>
</dbReference>
<accession>A0A7S3A843</accession>
<dbReference type="InterPro" id="IPR000719">
    <property type="entry name" value="Prot_kinase_dom"/>
</dbReference>
<evidence type="ECO:0000256" key="4">
    <source>
        <dbReference type="ARBA" id="ARBA00022741"/>
    </source>
</evidence>
<dbReference type="GO" id="GO:0000245">
    <property type="term" value="P:spliceosomal complex assembly"/>
    <property type="evidence" value="ECO:0007669"/>
    <property type="project" value="TreeGrafter"/>
</dbReference>
<dbReference type="InterPro" id="IPR011009">
    <property type="entry name" value="Kinase-like_dom_sf"/>
</dbReference>
<gene>
    <name evidence="13" type="ORF">RMAR00112_LOCUS31120</name>
    <name evidence="14" type="ORF">RMAR00112_LOCUS31121</name>
    <name evidence="15" type="ORF">RMAR00112_LOCUS31124</name>
</gene>
<feature type="region of interest" description="Disordered" evidence="11">
    <location>
        <begin position="436"/>
        <end position="462"/>
    </location>
</feature>
<organism evidence="14">
    <name type="scientific">Rhodosorus marinus</name>
    <dbReference type="NCBI Taxonomy" id="101924"/>
    <lineage>
        <taxon>Eukaryota</taxon>
        <taxon>Rhodophyta</taxon>
        <taxon>Stylonematophyceae</taxon>
        <taxon>Stylonematales</taxon>
        <taxon>Stylonemataceae</taxon>
        <taxon>Rhodosorus</taxon>
    </lineage>
</organism>
<sequence>MSTNEQASSFASQLKSIDSKPRVSSRSGSSEDGDTSQDEGLPASEYGGVGPGSYLKDRRYLIIGRLGSGHFSAVFLAYDYHEKRSVAVKVQRSAEHYIEAARDEIELLRDLGRKDPEGKQPVVHLNDCFELYYDGGEPPKTRKLHICTVFEVLGKTLLSLIRRCRYEGAPLNLVKVISKGILQGLDYLHTECKIIHTDLKPENVMFELTPKQESHMNSEVRRLATEALTNTAVFDTDRVKSIMMAFGPEETDNQFALAKVKIIDFGNACWTHKQFASDIQTRQYRCPEAIIGAGYDTSADIWSAGCMIFEILTGDYLFDPRGTESYCRDEDHLAMMMEIVGKFPSDFVSRGAYSGDYFDRYDELPSIPEIRFIGLLKLLHRKYSFSKDLSADVADFLIPMLKIRPERRAKAKDCMEHPFLDLTRELSSRLRGDNAHSRFPSIGGTNSPNGLRAAKHMTRRKSKYQRAYRKLFKD</sequence>
<name>A0A7S3A843_9RHOD</name>
<dbReference type="GO" id="GO:0005524">
    <property type="term" value="F:ATP binding"/>
    <property type="evidence" value="ECO:0007669"/>
    <property type="project" value="UniProtKB-UniRule"/>
</dbReference>
<proteinExistence type="inferred from homology"/>